<protein>
    <submittedName>
        <fullName evidence="1">Uncharacterized protein</fullName>
    </submittedName>
</protein>
<dbReference type="OrthoDB" id="9129980at2"/>
<evidence type="ECO:0000313" key="2">
    <source>
        <dbReference type="Proteomes" id="UP000406256"/>
    </source>
</evidence>
<dbReference type="EMBL" id="CABPSB010000003">
    <property type="protein sequence ID" value="VVD87255.1"/>
    <property type="molecule type" value="Genomic_DNA"/>
</dbReference>
<keyword evidence="2" id="KW-1185">Reference proteome</keyword>
<sequence length="152" mass="16605">MVAAIETFSNEFIAHIHRDALLRYVKLRADGHTSIAALTGAFGHEYAMTMNPFAYINLIETSDAYKRTLVAAVAEKKDNPIWDSEQAARVLFSIATDETAKRAERIAAAKELNVLFGITIIDDKGNTRRGGLTLDDLLKMTPSAPGTASKAH</sequence>
<accession>A0A5E4THC7</accession>
<dbReference type="RefSeq" id="WP_150668176.1">
    <property type="nucleotide sequence ID" value="NZ_CABPSB010000003.1"/>
</dbReference>
<gene>
    <name evidence="1" type="ORF">PAN31108_01441</name>
</gene>
<evidence type="ECO:0000313" key="1">
    <source>
        <dbReference type="EMBL" id="VVD87255.1"/>
    </source>
</evidence>
<dbReference type="AlphaFoldDB" id="A0A5E4THC7"/>
<reference evidence="1 2" key="1">
    <citation type="submission" date="2019-08" db="EMBL/GenBank/DDBJ databases">
        <authorList>
            <person name="Peeters C."/>
        </authorList>
    </citation>
    <scope>NUCLEOTIDE SEQUENCE [LARGE SCALE GENOMIC DNA]</scope>
    <source>
        <strain evidence="1 2">LMG 31108</strain>
    </source>
</reference>
<name>A0A5E4THC7_9BURK</name>
<proteinExistence type="predicted"/>
<organism evidence="1 2">
    <name type="scientific">Pandoraea anhela</name>
    <dbReference type="NCBI Taxonomy" id="2508295"/>
    <lineage>
        <taxon>Bacteria</taxon>
        <taxon>Pseudomonadati</taxon>
        <taxon>Pseudomonadota</taxon>
        <taxon>Betaproteobacteria</taxon>
        <taxon>Burkholderiales</taxon>
        <taxon>Burkholderiaceae</taxon>
        <taxon>Pandoraea</taxon>
    </lineage>
</organism>
<dbReference type="Proteomes" id="UP000406256">
    <property type="component" value="Unassembled WGS sequence"/>
</dbReference>